<accession>A0A2W1NG89</accession>
<feature type="region of interest" description="Disordered" evidence="1">
    <location>
        <begin position="32"/>
        <end position="159"/>
    </location>
</feature>
<dbReference type="EMBL" id="NHRJ02000001">
    <property type="protein sequence ID" value="PZE22700.1"/>
    <property type="molecule type" value="Genomic_DNA"/>
</dbReference>
<dbReference type="OrthoDB" id="1798639at2"/>
<name>A0A2W1NG89_PAEXE</name>
<feature type="compositionally biased region" description="Basic and acidic residues" evidence="1">
    <location>
        <begin position="113"/>
        <end position="122"/>
    </location>
</feature>
<feature type="compositionally biased region" description="Low complexity" evidence="1">
    <location>
        <begin position="91"/>
        <end position="104"/>
    </location>
</feature>
<protein>
    <submittedName>
        <fullName evidence="2">Uncharacterized protein</fullName>
    </submittedName>
</protein>
<dbReference type="Proteomes" id="UP000214746">
    <property type="component" value="Unassembled WGS sequence"/>
</dbReference>
<evidence type="ECO:0000313" key="3">
    <source>
        <dbReference type="Proteomes" id="UP000214746"/>
    </source>
</evidence>
<dbReference type="AlphaFoldDB" id="A0A2W1NG89"/>
<sequence length="186" mass="19578">MDVIEFFLKNWYFAILLYFLLSGLVKQFKSDGDKAQKSTPKAGMPPFGGGGAGWGRPTAAPTVTTTKPAAAASGEASHTAGAQLRRDSSEAAAAQGASRGAPQAVAQATAGHSEGELSERDFWQSTEVQTPPPADPQRSRYLLGESGRSAGRSAGLQSALDSERLAQGVLWAEILGPPKSKRHLRK</sequence>
<feature type="compositionally biased region" description="Low complexity" evidence="1">
    <location>
        <begin position="142"/>
        <end position="159"/>
    </location>
</feature>
<feature type="compositionally biased region" description="Low complexity" evidence="1">
    <location>
        <begin position="55"/>
        <end position="82"/>
    </location>
</feature>
<organism evidence="2 3">
    <name type="scientific">Paenibacillus xerothermodurans</name>
    <dbReference type="NCBI Taxonomy" id="1977292"/>
    <lineage>
        <taxon>Bacteria</taxon>
        <taxon>Bacillati</taxon>
        <taxon>Bacillota</taxon>
        <taxon>Bacilli</taxon>
        <taxon>Bacillales</taxon>
        <taxon>Paenibacillaceae</taxon>
        <taxon>Paenibacillus</taxon>
    </lineage>
</organism>
<comment type="caution">
    <text evidence="2">The sequence shown here is derived from an EMBL/GenBank/DDBJ whole genome shotgun (WGS) entry which is preliminary data.</text>
</comment>
<dbReference type="RefSeq" id="WP_089198470.1">
    <property type="nucleotide sequence ID" value="NZ_NHRJ02000001.1"/>
</dbReference>
<evidence type="ECO:0000256" key="1">
    <source>
        <dbReference type="SAM" id="MobiDB-lite"/>
    </source>
</evidence>
<evidence type="ECO:0000313" key="2">
    <source>
        <dbReference type="EMBL" id="PZE22700.1"/>
    </source>
</evidence>
<proteinExistence type="predicted"/>
<keyword evidence="3" id="KW-1185">Reference proteome</keyword>
<reference evidence="2" key="1">
    <citation type="submission" date="2018-06" db="EMBL/GenBank/DDBJ databases">
        <title>Paenibacillus xerothermodurans sp. nov. an extremely dry heat resistant spore forming bacterium isolated from the soil of Cape Canaveral, Florida.</title>
        <authorList>
            <person name="Seuylemezian A."/>
            <person name="Kaur N."/>
            <person name="Patil P."/>
            <person name="Patil P."/>
            <person name="Mayilraj S."/>
            <person name="Vaishampayan P."/>
        </authorList>
    </citation>
    <scope>NUCLEOTIDE SEQUENCE [LARGE SCALE GENOMIC DNA]</scope>
    <source>
        <strain evidence="2">ATCC 27380</strain>
    </source>
</reference>
<gene>
    <name evidence="2" type="ORF">CBW46_002740</name>
</gene>